<sequence length="119" mass="13185">MTKKMFDNVKVRATVTQQDVALVERFDKADSILLKAPESATETRPTAKKSSVVRDTFSMPPDDYARIEELRIMANKEGRSSTSKSEVVRAGLHALGLLSAQQLVELLGRLEKLVPGRKS</sequence>
<dbReference type="Proteomes" id="UP000218437">
    <property type="component" value="Chromosome"/>
</dbReference>
<evidence type="ECO:0000313" key="2">
    <source>
        <dbReference type="Proteomes" id="UP000218437"/>
    </source>
</evidence>
<gene>
    <name evidence="1" type="ORF">CNX70_06785</name>
</gene>
<proteinExistence type="predicted"/>
<accession>A0A290WSR1</accession>
<organism evidence="1 2">
    <name type="scientific">Janthinobacterium svalbardensis</name>
    <dbReference type="NCBI Taxonomy" id="368607"/>
    <lineage>
        <taxon>Bacteria</taxon>
        <taxon>Pseudomonadati</taxon>
        <taxon>Pseudomonadota</taxon>
        <taxon>Betaproteobacteria</taxon>
        <taxon>Burkholderiales</taxon>
        <taxon>Oxalobacteraceae</taxon>
        <taxon>Janthinobacterium</taxon>
    </lineage>
</organism>
<dbReference type="AlphaFoldDB" id="A0A290WSR1"/>
<protein>
    <submittedName>
        <fullName evidence="1">Uncharacterized protein</fullName>
    </submittedName>
</protein>
<name>A0A290WSR1_9BURK</name>
<dbReference type="KEGG" id="jsv:CNX70_06785"/>
<evidence type="ECO:0000313" key="1">
    <source>
        <dbReference type="EMBL" id="ATD59924.1"/>
    </source>
</evidence>
<keyword evidence="2" id="KW-1185">Reference proteome</keyword>
<reference evidence="1 2" key="1">
    <citation type="submission" date="2017-09" db="EMBL/GenBank/DDBJ databases">
        <title>Complete genome sequence of Janthinobacterium svalbardensis PAMC 27463.</title>
        <authorList>
            <person name="Cho Y.-J."/>
            <person name="Cho A."/>
            <person name="Kim O.-S."/>
            <person name="Lee J.-I."/>
        </authorList>
    </citation>
    <scope>NUCLEOTIDE SEQUENCE [LARGE SCALE GENOMIC DNA]</scope>
    <source>
        <strain evidence="1 2">PAMC 27463</strain>
    </source>
</reference>
<dbReference type="EMBL" id="CP023422">
    <property type="protein sequence ID" value="ATD59924.1"/>
    <property type="molecule type" value="Genomic_DNA"/>
</dbReference>
<dbReference type="RefSeq" id="WP_096234072.1">
    <property type="nucleotide sequence ID" value="NZ_CP023422.1"/>
</dbReference>